<evidence type="ECO:0000313" key="2">
    <source>
        <dbReference type="EMBL" id="CDJ61823.1"/>
    </source>
</evidence>
<gene>
    <name evidence="2" type="ORF">EMWEY_00045380</name>
</gene>
<organism evidence="2 3">
    <name type="scientific">Eimeria maxima</name>
    <name type="common">Coccidian parasite</name>
    <dbReference type="NCBI Taxonomy" id="5804"/>
    <lineage>
        <taxon>Eukaryota</taxon>
        <taxon>Sar</taxon>
        <taxon>Alveolata</taxon>
        <taxon>Apicomplexa</taxon>
        <taxon>Conoidasida</taxon>
        <taxon>Coccidia</taxon>
        <taxon>Eucoccidiorida</taxon>
        <taxon>Eimeriorina</taxon>
        <taxon>Eimeriidae</taxon>
        <taxon>Eimeria</taxon>
    </lineage>
</organism>
<evidence type="ECO:0000313" key="3">
    <source>
        <dbReference type="Proteomes" id="UP000030763"/>
    </source>
</evidence>
<accession>U6MFJ9</accession>
<name>U6MFJ9_EIMMA</name>
<dbReference type="Proteomes" id="UP000030763">
    <property type="component" value="Unassembled WGS sequence"/>
</dbReference>
<dbReference type="OrthoDB" id="347163at2759"/>
<keyword evidence="3" id="KW-1185">Reference proteome</keyword>
<keyword evidence="1" id="KW-0175">Coiled coil</keyword>
<dbReference type="AlphaFoldDB" id="U6MFJ9"/>
<dbReference type="GeneID" id="25338524"/>
<evidence type="ECO:0000256" key="1">
    <source>
        <dbReference type="SAM" id="Coils"/>
    </source>
</evidence>
<protein>
    <submittedName>
        <fullName evidence="2">Uncharacterized protein</fullName>
    </submittedName>
</protein>
<feature type="coiled-coil region" evidence="1">
    <location>
        <begin position="240"/>
        <end position="279"/>
    </location>
</feature>
<sequence length="630" mass="66766">MLSGLTDGSGSSLVFSQYKYRDSKGLLRQQQLLQTLQGVVPCPPWFPTLPHSAYAEPPAAGDTTAAAAELPLHSNWKTVIDVPEGCCVVMPGMLTRRLAAAAAAKLRPLSAAATEAAAALKRVVAAAGVPQASGPASAATIAKTNVSGAPSVAQEEYPGAGVVDAADDAVAARPQYCADCAEGVTTGCCCVFGRGSPLEKLLHHPLLWEQQLPRSSIWTLLLPQASQQQGQQQQQQQQTKRGQEDELVHCEQQLDQETQQKQQQQEKQLQQEQEECLREVFVFEALTSQRKTGRAGGRNPASAHQVQQQQLVQQQLQPNHMEAFSTTGGPAEVAAATAAGAATGESGARSVLTWLLPHQLLLFAGHFAAVSGNSGVPYPITAASIKIPNSRQQQQQQHLQPLRGGDTLGSAEAGAVVPMVSLITLKGLESLLGPTTVALAECLRVLGEAFGSSPPFGCLSVLFFPLRRTGSGVWGLASSSGVSAALHASSSDASAVGLRQMTEEGCADCAIAEEMNRSPGQEYVVSGNVAVLPLECLLSAAEATASSAGFPSRLLLAEAVIHLWLEDLYPTHRLTTEADLFSCLYTATLIRKLLLDLFIQVGYGHNNARTLNPKPYTLHFCSSYAHYQAV</sequence>
<reference evidence="2" key="2">
    <citation type="submission" date="2013-10" db="EMBL/GenBank/DDBJ databases">
        <authorList>
            <person name="Aslett M."/>
        </authorList>
    </citation>
    <scope>NUCLEOTIDE SEQUENCE [LARGE SCALE GENOMIC DNA]</scope>
    <source>
        <strain evidence="2">Weybridge</strain>
    </source>
</reference>
<dbReference type="RefSeq" id="XP_013338473.1">
    <property type="nucleotide sequence ID" value="XM_013483019.1"/>
</dbReference>
<dbReference type="VEuPathDB" id="ToxoDB:EMWEY_00045380"/>
<reference evidence="2" key="1">
    <citation type="submission" date="2013-10" db="EMBL/GenBank/DDBJ databases">
        <title>Genomic analysis of the causative agents of coccidiosis in chickens.</title>
        <authorList>
            <person name="Reid A.J."/>
            <person name="Blake D."/>
            <person name="Billington K."/>
            <person name="Browne H."/>
            <person name="Dunn M."/>
            <person name="Hung S."/>
            <person name="Kawahara F."/>
            <person name="Miranda-Saavedra D."/>
            <person name="Mourier T."/>
            <person name="Nagra H."/>
            <person name="Otto T.D."/>
            <person name="Rawlings N."/>
            <person name="Sanchez A."/>
            <person name="Sanders M."/>
            <person name="Subramaniam C."/>
            <person name="Tay Y."/>
            <person name="Dear P."/>
            <person name="Doerig C."/>
            <person name="Gruber A."/>
            <person name="Parkinson J."/>
            <person name="Shirley M."/>
            <person name="Wan K.L."/>
            <person name="Berriman M."/>
            <person name="Tomley F."/>
            <person name="Pain A."/>
        </authorList>
    </citation>
    <scope>NUCLEOTIDE SEQUENCE [LARGE SCALE GENOMIC DNA]</scope>
    <source>
        <strain evidence="2">Weybridge</strain>
    </source>
</reference>
<proteinExistence type="predicted"/>
<dbReference type="EMBL" id="HG722239">
    <property type="protein sequence ID" value="CDJ61823.1"/>
    <property type="molecule type" value="Genomic_DNA"/>
</dbReference>